<proteinExistence type="predicted"/>
<protein>
    <submittedName>
        <fullName evidence="1">Uncharacterized protein</fullName>
    </submittedName>
</protein>
<keyword evidence="2" id="KW-1185">Reference proteome</keyword>
<feature type="non-terminal residue" evidence="1">
    <location>
        <position position="79"/>
    </location>
</feature>
<name>A0A6H5GZB3_9HEMI</name>
<evidence type="ECO:0000313" key="2">
    <source>
        <dbReference type="Proteomes" id="UP000479000"/>
    </source>
</evidence>
<accession>A0A6H5GZB3</accession>
<dbReference type="AlphaFoldDB" id="A0A6H5GZB3"/>
<organism evidence="1 2">
    <name type="scientific">Nesidiocoris tenuis</name>
    <dbReference type="NCBI Taxonomy" id="355587"/>
    <lineage>
        <taxon>Eukaryota</taxon>
        <taxon>Metazoa</taxon>
        <taxon>Ecdysozoa</taxon>
        <taxon>Arthropoda</taxon>
        <taxon>Hexapoda</taxon>
        <taxon>Insecta</taxon>
        <taxon>Pterygota</taxon>
        <taxon>Neoptera</taxon>
        <taxon>Paraneoptera</taxon>
        <taxon>Hemiptera</taxon>
        <taxon>Heteroptera</taxon>
        <taxon>Panheteroptera</taxon>
        <taxon>Cimicomorpha</taxon>
        <taxon>Miridae</taxon>
        <taxon>Dicyphina</taxon>
        <taxon>Nesidiocoris</taxon>
    </lineage>
</organism>
<reference evidence="1 2" key="1">
    <citation type="submission" date="2020-02" db="EMBL/GenBank/DDBJ databases">
        <authorList>
            <person name="Ferguson B K."/>
        </authorList>
    </citation>
    <scope>NUCLEOTIDE SEQUENCE [LARGE SCALE GENOMIC DNA]</scope>
</reference>
<gene>
    <name evidence="1" type="ORF">NTEN_LOCUS13645</name>
</gene>
<evidence type="ECO:0000313" key="1">
    <source>
        <dbReference type="EMBL" id="CAB0008399.1"/>
    </source>
</evidence>
<sequence>MLGVEPEIGKDKPVVIYHFRLHKRRWRRSAPRIIGSPNGLKSISKVLSWLTVSASLPMRANSVSALCRTIVNAQRVGYR</sequence>
<dbReference type="Proteomes" id="UP000479000">
    <property type="component" value="Unassembled WGS sequence"/>
</dbReference>
<dbReference type="EMBL" id="CADCXU010020451">
    <property type="protein sequence ID" value="CAB0008399.1"/>
    <property type="molecule type" value="Genomic_DNA"/>
</dbReference>